<evidence type="ECO:0000256" key="1">
    <source>
        <dbReference type="SAM" id="MobiDB-lite"/>
    </source>
</evidence>
<protein>
    <submittedName>
        <fullName evidence="2">Uncharacterized protein</fullName>
    </submittedName>
</protein>
<keyword evidence="3" id="KW-1185">Reference proteome</keyword>
<comment type="caution">
    <text evidence="2">The sequence shown here is derived from an EMBL/GenBank/DDBJ whole genome shotgun (WGS) entry which is preliminary data.</text>
</comment>
<gene>
    <name evidence="2" type="ORF">HK105_208684</name>
</gene>
<feature type="region of interest" description="Disordered" evidence="1">
    <location>
        <begin position="252"/>
        <end position="272"/>
    </location>
</feature>
<name>A0ABR4MX51_9FUNG</name>
<reference evidence="2 3" key="1">
    <citation type="submission" date="2023-09" db="EMBL/GenBank/DDBJ databases">
        <title>Pangenome analysis of Batrachochytrium dendrobatidis and related Chytrids.</title>
        <authorList>
            <person name="Yacoub M.N."/>
            <person name="Stajich J.E."/>
            <person name="James T.Y."/>
        </authorList>
    </citation>
    <scope>NUCLEOTIDE SEQUENCE [LARGE SCALE GENOMIC DNA]</scope>
    <source>
        <strain evidence="2 3">JEL0888</strain>
    </source>
</reference>
<dbReference type="InterPro" id="IPR011047">
    <property type="entry name" value="Quinoprotein_ADH-like_sf"/>
</dbReference>
<feature type="region of interest" description="Disordered" evidence="1">
    <location>
        <begin position="339"/>
        <end position="381"/>
    </location>
</feature>
<organism evidence="2 3">
    <name type="scientific">Polyrhizophydium stewartii</name>
    <dbReference type="NCBI Taxonomy" id="2732419"/>
    <lineage>
        <taxon>Eukaryota</taxon>
        <taxon>Fungi</taxon>
        <taxon>Fungi incertae sedis</taxon>
        <taxon>Chytridiomycota</taxon>
        <taxon>Chytridiomycota incertae sedis</taxon>
        <taxon>Chytridiomycetes</taxon>
        <taxon>Rhizophydiales</taxon>
        <taxon>Rhizophydiales incertae sedis</taxon>
        <taxon>Polyrhizophydium</taxon>
    </lineage>
</organism>
<evidence type="ECO:0000313" key="3">
    <source>
        <dbReference type="Proteomes" id="UP001527925"/>
    </source>
</evidence>
<dbReference type="SUPFAM" id="SSF50998">
    <property type="entry name" value="Quinoprotein alcohol dehydrogenase-like"/>
    <property type="match status" value="1"/>
</dbReference>
<feature type="compositionally biased region" description="Polar residues" evidence="1">
    <location>
        <begin position="364"/>
        <end position="377"/>
    </location>
</feature>
<proteinExistence type="predicted"/>
<dbReference type="EMBL" id="JADGIZ020000086">
    <property type="protein sequence ID" value="KAL2911834.1"/>
    <property type="molecule type" value="Genomic_DNA"/>
</dbReference>
<accession>A0ABR4MX51</accession>
<evidence type="ECO:0000313" key="2">
    <source>
        <dbReference type="EMBL" id="KAL2911834.1"/>
    </source>
</evidence>
<sequence length="515" mass="54056">MVNPAGPGRDPALGGRDIMAETYPSGWTVEPSPPAEAPPAGSEGDDAEFERLLEELALLGRLPDELLRPTQQRLGRASVPDVDLTPAVAPEMGMLAAPSGSWSHDVLWSWRSPTTVSAVAMRRINDGAGPTLVVGDTAGQVSRVVRNKSGEITTTQIDTKGACVAGIALGRLGPTPGLDMAVGDAPGKVSVLLGCEQVFLRHSVGAPVTCVAIQELQGCRPLIIAGDSAGTITAFDLHATVAWRCRLREVAPGGADSGQPQSSDMGVDSAPEPEPCSIIRCILPVSIVDEEGTRGDYVLACDGTPNIAFLGGSGQCVLSVGLPVQASVMAMGFFWTGPRDPSRKSKKKRRSRGPIEMRNPATPVHNSGTPSAGSSAHSGPLDTPKQIAVGCLDGFVYLVTTAPSPFKNHVTGESLLGAFSVVRFVHVDFPVTHVAECRPAGQLDPDEPSLLLVAGHFAHVEVFSKGLLFHRIKLDAWVWQISVADDDSAVALSLLDNSVQVVGLRRLGRGEPDDE</sequence>
<dbReference type="Proteomes" id="UP001527925">
    <property type="component" value="Unassembled WGS sequence"/>
</dbReference>
<feature type="region of interest" description="Disordered" evidence="1">
    <location>
        <begin position="1"/>
        <end position="45"/>
    </location>
</feature>